<dbReference type="AlphaFoldDB" id="A0A4R5LLC5"/>
<dbReference type="Pfam" id="PF09084">
    <property type="entry name" value="NMT1"/>
    <property type="match status" value="1"/>
</dbReference>
<dbReference type="OrthoDB" id="9075676at2"/>
<name>A0A4R5LLC5_9BURK</name>
<comment type="caution">
    <text evidence="2">The sequence shown here is derived from an EMBL/GenBank/DDBJ whole genome shotgun (WGS) entry which is preliminary data.</text>
</comment>
<reference evidence="2 3" key="1">
    <citation type="submission" date="2019-03" db="EMBL/GenBank/DDBJ databases">
        <title>Paraburkholderia sp. isolated from native Mimosa gymnas in Guartela State Park, Brazil.</title>
        <authorList>
            <person name="Paulitsch F."/>
            <person name="Hungria M."/>
            <person name="Delamuta J.R.M."/>
            <person name="Ribeiro R.A."/>
            <person name="Dall'Agnol R."/>
            <person name="Silva J.S.B."/>
        </authorList>
    </citation>
    <scope>NUCLEOTIDE SEQUENCE [LARGE SCALE GENOMIC DNA]</scope>
    <source>
        <strain evidence="2 3">CNPSo 3008</strain>
    </source>
</reference>
<dbReference type="InterPro" id="IPR015168">
    <property type="entry name" value="SsuA/THI5"/>
</dbReference>
<dbReference type="PROSITE" id="PS51318">
    <property type="entry name" value="TAT"/>
    <property type="match status" value="1"/>
</dbReference>
<dbReference type="Gene3D" id="3.40.190.10">
    <property type="entry name" value="Periplasmic binding protein-like II"/>
    <property type="match status" value="2"/>
</dbReference>
<evidence type="ECO:0000259" key="1">
    <source>
        <dbReference type="Pfam" id="PF09084"/>
    </source>
</evidence>
<organism evidence="2 3">
    <name type="scientific">Paraburkholderia guartelaensis</name>
    <dbReference type="NCBI Taxonomy" id="2546446"/>
    <lineage>
        <taxon>Bacteria</taxon>
        <taxon>Pseudomonadati</taxon>
        <taxon>Pseudomonadota</taxon>
        <taxon>Betaproteobacteria</taxon>
        <taxon>Burkholderiales</taxon>
        <taxon>Burkholderiaceae</taxon>
        <taxon>Paraburkholderia</taxon>
    </lineage>
</organism>
<feature type="domain" description="SsuA/THI5-like" evidence="1">
    <location>
        <begin position="57"/>
        <end position="247"/>
    </location>
</feature>
<sequence length="338" mass="36117">MTQTLARRGFLRSAAVFGLSIAAAGLAAPYIARGASSQLRIVSNPGLENATLNALMDELGYFRQFGVNALIVEIAGATGPFNTIAAGSGDLCMVSGYNLVLSRIARGANVKIVGAGMKKCALTVFARPESIHTLADLKGKTVAVGPARGLLHLLMLQLMKEKGIDATQVNFVDKGSNDECHEAVVKGEVDACCSSISHLNDRDGLVVLNDANMWQALPQCIFQTAYASNSAIRDKHEGMVAVMAAYGALYEFLMSPASRDALFEARKHAQKKFDKASAQAIWTFNETQRPYSKDLSLTGDDIGYLQDMYIGLGILQQKQPFDAVADMSAAHAAAKLHA</sequence>
<dbReference type="Proteomes" id="UP000295606">
    <property type="component" value="Unassembled WGS sequence"/>
</dbReference>
<evidence type="ECO:0000313" key="3">
    <source>
        <dbReference type="Proteomes" id="UP000295606"/>
    </source>
</evidence>
<gene>
    <name evidence="2" type="ORF">E1N52_04250</name>
</gene>
<dbReference type="SUPFAM" id="SSF53850">
    <property type="entry name" value="Periplasmic binding protein-like II"/>
    <property type="match status" value="1"/>
</dbReference>
<protein>
    <submittedName>
        <fullName evidence="2">ABC transporter substrate-binding protein</fullName>
    </submittedName>
</protein>
<evidence type="ECO:0000313" key="2">
    <source>
        <dbReference type="EMBL" id="TDG10561.1"/>
    </source>
</evidence>
<dbReference type="PANTHER" id="PTHR30024">
    <property type="entry name" value="ALIPHATIC SULFONATES-BINDING PROTEIN-RELATED"/>
    <property type="match status" value="1"/>
</dbReference>
<dbReference type="InterPro" id="IPR006311">
    <property type="entry name" value="TAT_signal"/>
</dbReference>
<accession>A0A4R5LLC5</accession>
<dbReference type="EMBL" id="SMOD01000002">
    <property type="protein sequence ID" value="TDG10561.1"/>
    <property type="molecule type" value="Genomic_DNA"/>
</dbReference>
<dbReference type="RefSeq" id="WP_133180454.1">
    <property type="nucleotide sequence ID" value="NZ_SMOD01000002.1"/>
</dbReference>
<proteinExistence type="predicted"/>